<proteinExistence type="predicted"/>
<evidence type="ECO:0008006" key="2">
    <source>
        <dbReference type="Google" id="ProtNLM"/>
    </source>
</evidence>
<dbReference type="EMBL" id="FLUL01000001">
    <property type="protein sequence ID" value="SBW00472.1"/>
    <property type="molecule type" value="Genomic_DNA"/>
</dbReference>
<name>A0A212JM42_9BACT</name>
<dbReference type="InterPro" id="IPR032276">
    <property type="entry name" value="DUF4836"/>
</dbReference>
<protein>
    <recommendedName>
        <fullName evidence="2">DUF4836 domain-containing protein</fullName>
    </recommendedName>
</protein>
<sequence length="580" mass="64771">MKRINHSKAQHLSFSYIRRINIFKHEIMKQTGITLIVALFVAFFYSCKDSVDLTNSIPASAATVIHIDTKSLLTKADYKPLENKVIKEALDKAKSSGNATKAIEQLESFLKNPNSTGIDFLSDCYMYMDSTTMGIVLKMDDQKKLKELLIKTFELPEQMLEEKDGVTTVSTQQNFVIGWTKDKLLLLTYMGTVYYRDQSALPDLKTLATKQLTQTAKESINSKKSFAEFISNKKDISIFSSYSNIKGMWSSLLPPALAMQGHDGNAVNKMLTGLYDQLKDINTAAFISFEKGEIAFSNKMYYDTPEAEKKFNELASQMTGKLKGDQLKYFTDKPIFSISANMKGEGIYNYLNELGFISLIEENAGSNLSELGIDLKSFISNMDGDITFAVNNVKIVTKKSDYYDFEYTDSSPELSFFADLKDANSIWNIAKGKIKELNGEAAVFTELNPNTYSLKVDENTNAYFGINNNMFFFTNSESVFKNISATGLKSDLSDQAKDNTTFICGTFSPLKPLLLSEMGGNDKAKELATKGFELLGDYNYITTQDMSGNGKIVIKDTSGNSLAVICKFVDSVVTHIAQEY</sequence>
<accession>A0A212JM42</accession>
<organism evidence="1">
    <name type="scientific">uncultured Dysgonomonas sp</name>
    <dbReference type="NCBI Taxonomy" id="206096"/>
    <lineage>
        <taxon>Bacteria</taxon>
        <taxon>Pseudomonadati</taxon>
        <taxon>Bacteroidota</taxon>
        <taxon>Bacteroidia</taxon>
        <taxon>Bacteroidales</taxon>
        <taxon>Dysgonomonadaceae</taxon>
        <taxon>Dysgonomonas</taxon>
        <taxon>environmental samples</taxon>
    </lineage>
</organism>
<reference evidence="1" key="1">
    <citation type="submission" date="2016-04" db="EMBL/GenBank/DDBJ databases">
        <authorList>
            <person name="Evans L.H."/>
            <person name="Alamgir A."/>
            <person name="Owens N."/>
            <person name="Weber N.D."/>
            <person name="Virtaneva K."/>
            <person name="Barbian K."/>
            <person name="Babar A."/>
            <person name="Rosenke K."/>
        </authorList>
    </citation>
    <scope>NUCLEOTIDE SEQUENCE</scope>
    <source>
        <strain evidence="1">86-2</strain>
    </source>
</reference>
<dbReference type="Pfam" id="PF16120">
    <property type="entry name" value="DUF4836"/>
    <property type="match status" value="1"/>
</dbReference>
<gene>
    <name evidence="1" type="ORF">KL86DYS2_11859</name>
</gene>
<evidence type="ECO:0000313" key="1">
    <source>
        <dbReference type="EMBL" id="SBW00472.1"/>
    </source>
</evidence>
<dbReference type="AlphaFoldDB" id="A0A212JM42"/>